<organism evidence="2 3">
    <name type="scientific">Channa striata</name>
    <name type="common">Snakehead murrel</name>
    <name type="synonym">Ophicephalus striatus</name>
    <dbReference type="NCBI Taxonomy" id="64152"/>
    <lineage>
        <taxon>Eukaryota</taxon>
        <taxon>Metazoa</taxon>
        <taxon>Chordata</taxon>
        <taxon>Craniata</taxon>
        <taxon>Vertebrata</taxon>
        <taxon>Euteleostomi</taxon>
        <taxon>Actinopterygii</taxon>
        <taxon>Neopterygii</taxon>
        <taxon>Teleostei</taxon>
        <taxon>Neoteleostei</taxon>
        <taxon>Acanthomorphata</taxon>
        <taxon>Anabantaria</taxon>
        <taxon>Anabantiformes</taxon>
        <taxon>Channoidei</taxon>
        <taxon>Channidae</taxon>
        <taxon>Channa</taxon>
    </lineage>
</organism>
<name>A0AA88ITS3_CHASR</name>
<dbReference type="AlphaFoldDB" id="A0AA88ITS3"/>
<evidence type="ECO:0000313" key="2">
    <source>
        <dbReference type="EMBL" id="KAK2820570.1"/>
    </source>
</evidence>
<accession>A0AA88ITS3</accession>
<evidence type="ECO:0000256" key="1">
    <source>
        <dbReference type="SAM" id="MobiDB-lite"/>
    </source>
</evidence>
<reference evidence="2" key="1">
    <citation type="submission" date="2023-07" db="EMBL/GenBank/DDBJ databases">
        <title>Chromosome-level Genome Assembly of Striped Snakehead (Channa striata).</title>
        <authorList>
            <person name="Liu H."/>
        </authorList>
    </citation>
    <scope>NUCLEOTIDE SEQUENCE</scope>
    <source>
        <strain evidence="2">Gz</strain>
        <tissue evidence="2">Muscle</tissue>
    </source>
</reference>
<dbReference type="EMBL" id="JAUPFM010000019">
    <property type="protein sequence ID" value="KAK2820570.1"/>
    <property type="molecule type" value="Genomic_DNA"/>
</dbReference>
<sequence length="91" mass="9633">MSNGLIRARAPVSPLVPAILRLSVPHTQQPHRGSAAPDPPTHHHHPRVFVLRAGSRRGETVAKAEATAGTSVAGEAGEQGHTSRTEKPRSQ</sequence>
<comment type="caution">
    <text evidence="2">The sequence shown here is derived from an EMBL/GenBank/DDBJ whole genome shotgun (WGS) entry which is preliminary data.</text>
</comment>
<keyword evidence="3" id="KW-1185">Reference proteome</keyword>
<feature type="region of interest" description="Disordered" evidence="1">
    <location>
        <begin position="25"/>
        <end position="91"/>
    </location>
</feature>
<evidence type="ECO:0000313" key="3">
    <source>
        <dbReference type="Proteomes" id="UP001187415"/>
    </source>
</evidence>
<gene>
    <name evidence="2" type="ORF">Q5P01_023529</name>
</gene>
<protein>
    <submittedName>
        <fullName evidence="2">Uncharacterized protein</fullName>
    </submittedName>
</protein>
<dbReference type="Proteomes" id="UP001187415">
    <property type="component" value="Unassembled WGS sequence"/>
</dbReference>
<feature type="compositionally biased region" description="Basic and acidic residues" evidence="1">
    <location>
        <begin position="81"/>
        <end position="91"/>
    </location>
</feature>
<proteinExistence type="predicted"/>